<reference evidence="9" key="2">
    <citation type="submission" date="2020-09" db="EMBL/GenBank/DDBJ databases">
        <authorList>
            <person name="Sun Q."/>
            <person name="Zhou Y."/>
        </authorList>
    </citation>
    <scope>NUCLEOTIDE SEQUENCE</scope>
    <source>
        <strain evidence="9">CGMCC 1.15290</strain>
    </source>
</reference>
<evidence type="ECO:0000256" key="5">
    <source>
        <dbReference type="ARBA" id="ARBA00023237"/>
    </source>
</evidence>
<dbReference type="GO" id="GO:0009279">
    <property type="term" value="C:cell outer membrane"/>
    <property type="evidence" value="ECO:0007669"/>
    <property type="project" value="UniProtKB-SubCell"/>
</dbReference>
<dbReference type="Pfam" id="PF14322">
    <property type="entry name" value="SusD-like_3"/>
    <property type="match status" value="1"/>
</dbReference>
<reference evidence="9" key="1">
    <citation type="journal article" date="2014" name="Int. J. Syst. Evol. Microbiol.">
        <title>Complete genome sequence of Corynebacterium casei LMG S-19264T (=DSM 44701T), isolated from a smear-ripened cheese.</title>
        <authorList>
            <consortium name="US DOE Joint Genome Institute (JGI-PGF)"/>
            <person name="Walter F."/>
            <person name="Albersmeier A."/>
            <person name="Kalinowski J."/>
            <person name="Ruckert C."/>
        </authorList>
    </citation>
    <scope>NUCLEOTIDE SEQUENCE</scope>
    <source>
        <strain evidence="9">CGMCC 1.15290</strain>
    </source>
</reference>
<feature type="domain" description="RagB/SusD" evidence="7">
    <location>
        <begin position="358"/>
        <end position="486"/>
    </location>
</feature>
<accession>A0A917IXB5</accession>
<dbReference type="InterPro" id="IPR012944">
    <property type="entry name" value="SusD_RagB_dom"/>
</dbReference>
<feature type="signal peptide" evidence="6">
    <location>
        <begin position="1"/>
        <end position="25"/>
    </location>
</feature>
<dbReference type="CDD" id="cd08977">
    <property type="entry name" value="SusD"/>
    <property type="match status" value="1"/>
</dbReference>
<organism evidence="9 10">
    <name type="scientific">Filimonas zeae</name>
    <dbReference type="NCBI Taxonomy" id="1737353"/>
    <lineage>
        <taxon>Bacteria</taxon>
        <taxon>Pseudomonadati</taxon>
        <taxon>Bacteroidota</taxon>
        <taxon>Chitinophagia</taxon>
        <taxon>Chitinophagales</taxon>
        <taxon>Chitinophagaceae</taxon>
        <taxon>Filimonas</taxon>
    </lineage>
</organism>
<evidence type="ECO:0000259" key="7">
    <source>
        <dbReference type="Pfam" id="PF07980"/>
    </source>
</evidence>
<proteinExistence type="inferred from homology"/>
<evidence type="ECO:0000256" key="4">
    <source>
        <dbReference type="ARBA" id="ARBA00023136"/>
    </source>
</evidence>
<dbReference type="InterPro" id="IPR033985">
    <property type="entry name" value="SusD-like_N"/>
</dbReference>
<comment type="subcellular location">
    <subcellularLocation>
        <location evidence="1">Cell outer membrane</location>
    </subcellularLocation>
</comment>
<evidence type="ECO:0000313" key="9">
    <source>
        <dbReference type="EMBL" id="GGH65634.1"/>
    </source>
</evidence>
<keyword evidence="5" id="KW-0998">Cell outer membrane</keyword>
<dbReference type="EMBL" id="BMIB01000002">
    <property type="protein sequence ID" value="GGH65634.1"/>
    <property type="molecule type" value="Genomic_DNA"/>
</dbReference>
<evidence type="ECO:0000256" key="2">
    <source>
        <dbReference type="ARBA" id="ARBA00006275"/>
    </source>
</evidence>
<keyword evidence="10" id="KW-1185">Reference proteome</keyword>
<feature type="chain" id="PRO_5036873530" evidence="6">
    <location>
        <begin position="26"/>
        <end position="486"/>
    </location>
</feature>
<dbReference type="RefSeq" id="WP_188951793.1">
    <property type="nucleotide sequence ID" value="NZ_BMIB01000002.1"/>
</dbReference>
<sequence>MKLYKNIRFCAALLLLLTLNGCSKLVEVDVPVTSVTGESVFASGETAIAFVTGIYAKMVEAPPTGTGIGSLSLLPGLSADEFALLAGQSDALLQAYYRNQLTADVTSSRGHFWTILYPYIYTTNRAIEGLRDSKTLDKVIREQLLGEVLFLRAFCYYYLVNFYGDVPLLLTSDYHQNGTASRTGKEAVYRQIVADLTDAKSLLRNRYPEADLISTSSVTARVRPVKFVAAALLARVYMDLKSYSLAEKEALSVIGEGGLYALMPLDDVFTLNGNTNRESIWQLQPIEIGKNTQEGWLFNWPSGSGPSTFTDYPVFLTDLLLNSFEAGDMRKEKWVKTDTVQGIAYSHPYKYKSAALGTEVTEHTVVFRLAEQYLICAEARARQGNTGGADSMLNVVRKRAGLSAITSSGMSEAVTSVIQEKQIELFSEWGSRWLDLKRTGLVDQRMQTVTPLKSGESWRSFQQWYPVPMSEILANAGLAGQQNDGY</sequence>
<dbReference type="Proteomes" id="UP000627292">
    <property type="component" value="Unassembled WGS sequence"/>
</dbReference>
<evidence type="ECO:0000256" key="1">
    <source>
        <dbReference type="ARBA" id="ARBA00004442"/>
    </source>
</evidence>
<keyword evidence="3 6" id="KW-0732">Signal</keyword>
<protein>
    <submittedName>
        <fullName evidence="9">Membrane protein</fullName>
    </submittedName>
</protein>
<evidence type="ECO:0000313" key="10">
    <source>
        <dbReference type="Proteomes" id="UP000627292"/>
    </source>
</evidence>
<feature type="domain" description="SusD-like N-terminal" evidence="8">
    <location>
        <begin position="91"/>
        <end position="238"/>
    </location>
</feature>
<comment type="similarity">
    <text evidence="2">Belongs to the SusD family.</text>
</comment>
<dbReference type="Pfam" id="PF07980">
    <property type="entry name" value="SusD_RagB"/>
    <property type="match status" value="1"/>
</dbReference>
<name>A0A917IXB5_9BACT</name>
<dbReference type="InterPro" id="IPR011990">
    <property type="entry name" value="TPR-like_helical_dom_sf"/>
</dbReference>
<comment type="caution">
    <text evidence="9">The sequence shown here is derived from an EMBL/GenBank/DDBJ whole genome shotgun (WGS) entry which is preliminary data.</text>
</comment>
<dbReference type="Gene3D" id="1.25.40.390">
    <property type="match status" value="1"/>
</dbReference>
<dbReference type="SUPFAM" id="SSF48452">
    <property type="entry name" value="TPR-like"/>
    <property type="match status" value="1"/>
</dbReference>
<dbReference type="AlphaFoldDB" id="A0A917IXB5"/>
<evidence type="ECO:0000259" key="8">
    <source>
        <dbReference type="Pfam" id="PF14322"/>
    </source>
</evidence>
<evidence type="ECO:0000256" key="6">
    <source>
        <dbReference type="SAM" id="SignalP"/>
    </source>
</evidence>
<evidence type="ECO:0000256" key="3">
    <source>
        <dbReference type="ARBA" id="ARBA00022729"/>
    </source>
</evidence>
<keyword evidence="4" id="KW-0472">Membrane</keyword>
<gene>
    <name evidence="9" type="ORF">GCM10011379_18970</name>
</gene>